<dbReference type="CDD" id="cd02440">
    <property type="entry name" value="AdoMet_MTases"/>
    <property type="match status" value="1"/>
</dbReference>
<evidence type="ECO:0000313" key="3">
    <source>
        <dbReference type="Proteomes" id="UP000294692"/>
    </source>
</evidence>
<accession>A0A4R3VG51</accession>
<protein>
    <submittedName>
        <fullName evidence="2">Spermidine synthase</fullName>
    </submittedName>
</protein>
<keyword evidence="3" id="KW-1185">Reference proteome</keyword>
<dbReference type="GO" id="GO:0006596">
    <property type="term" value="P:polyamine biosynthetic process"/>
    <property type="evidence" value="ECO:0007669"/>
    <property type="project" value="UniProtKB-KW"/>
</dbReference>
<keyword evidence="1" id="KW-0620">Polyamine biosynthesis</keyword>
<reference evidence="2 3" key="1">
    <citation type="submission" date="2019-03" db="EMBL/GenBank/DDBJ databases">
        <title>Genomic Encyclopedia of Type Strains, Phase IV (KMG-IV): sequencing the most valuable type-strain genomes for metagenomic binning, comparative biology and taxonomic classification.</title>
        <authorList>
            <person name="Goeker M."/>
        </authorList>
    </citation>
    <scope>NUCLEOTIDE SEQUENCE [LARGE SCALE GENOMIC DNA]</scope>
    <source>
        <strain evidence="2 3">DSM 100048</strain>
    </source>
</reference>
<dbReference type="PANTHER" id="PTHR43317:SF1">
    <property type="entry name" value="THERMOSPERMINE SYNTHASE ACAULIS5"/>
    <property type="match status" value="1"/>
</dbReference>
<name>A0A4R3VG51_9BURK</name>
<organism evidence="2 3">
    <name type="scientific">Paracandidimonas soli</name>
    <dbReference type="NCBI Taxonomy" id="1917182"/>
    <lineage>
        <taxon>Bacteria</taxon>
        <taxon>Pseudomonadati</taxon>
        <taxon>Pseudomonadota</taxon>
        <taxon>Betaproteobacteria</taxon>
        <taxon>Burkholderiales</taxon>
        <taxon>Alcaligenaceae</taxon>
        <taxon>Paracandidimonas</taxon>
    </lineage>
</organism>
<dbReference type="PANTHER" id="PTHR43317">
    <property type="entry name" value="THERMOSPERMINE SYNTHASE ACAULIS5"/>
    <property type="match status" value="1"/>
</dbReference>
<evidence type="ECO:0000256" key="1">
    <source>
        <dbReference type="ARBA" id="ARBA00023115"/>
    </source>
</evidence>
<gene>
    <name evidence="2" type="ORF">EV686_102528</name>
</gene>
<proteinExistence type="predicted"/>
<comment type="caution">
    <text evidence="2">The sequence shown here is derived from an EMBL/GenBank/DDBJ whole genome shotgun (WGS) entry which is preliminary data.</text>
</comment>
<evidence type="ECO:0000313" key="2">
    <source>
        <dbReference type="EMBL" id="TCV01815.1"/>
    </source>
</evidence>
<dbReference type="Gene3D" id="3.40.50.150">
    <property type="entry name" value="Vaccinia Virus protein VP39"/>
    <property type="match status" value="1"/>
</dbReference>
<dbReference type="InterPro" id="IPR029063">
    <property type="entry name" value="SAM-dependent_MTases_sf"/>
</dbReference>
<dbReference type="SUPFAM" id="SSF53335">
    <property type="entry name" value="S-adenosyl-L-methionine-dependent methyltransferases"/>
    <property type="match status" value="1"/>
</dbReference>
<dbReference type="AlphaFoldDB" id="A0A4R3VG51"/>
<dbReference type="EMBL" id="SMBX01000002">
    <property type="protein sequence ID" value="TCV01815.1"/>
    <property type="molecule type" value="Genomic_DNA"/>
</dbReference>
<sequence>MNARDVDAVRIVRASIRSPQILDKLEFEPPTLSESGGIRYLHFGTEWIQGAMRSSRPSELVLDYTQQMMAWLLFLEPKRSDTLGILGLGAGSLLRFSLRHMPCSAETVEWNPQVTAACRAWFRLPGSDRSTITHADAGEWVLDADNHGRFIALMVDLYDASAQGPVRDSEDFYQGCYHALADAGVMTVNLFGYHDSYARNLANIKAAFQGRVLELPEDEAGNRIVLGLKGPLLRIPVAQFIDRAEQVERKYGLPAVRWARALLQGRGGARSATF</sequence>
<dbReference type="Proteomes" id="UP000294692">
    <property type="component" value="Unassembled WGS sequence"/>
</dbReference>
<dbReference type="RefSeq" id="WP_377748082.1">
    <property type="nucleotide sequence ID" value="NZ_JBHRVM010000001.1"/>
</dbReference>